<dbReference type="SUPFAM" id="SSF54909">
    <property type="entry name" value="Dimeric alpha+beta barrel"/>
    <property type="match status" value="1"/>
</dbReference>
<dbReference type="InterPro" id="IPR010644">
    <property type="entry name" value="ChdC/CLD"/>
</dbReference>
<dbReference type="AlphaFoldDB" id="A0A517SGQ3"/>
<evidence type="ECO:0000256" key="3">
    <source>
        <dbReference type="ARBA" id="ARBA00023004"/>
    </source>
</evidence>
<dbReference type="RefSeq" id="WP_197453381.1">
    <property type="nucleotide sequence ID" value="NZ_CP036271.1"/>
</dbReference>
<dbReference type="KEGG" id="ccos:Pan44_33460"/>
<keyword evidence="2" id="KW-0479">Metal-binding</keyword>
<evidence type="ECO:0000313" key="4">
    <source>
        <dbReference type="EMBL" id="QDT55303.1"/>
    </source>
</evidence>
<keyword evidence="3" id="KW-0408">Iron</keyword>
<dbReference type="Proteomes" id="UP000315700">
    <property type="component" value="Chromosome"/>
</dbReference>
<protein>
    <submittedName>
        <fullName evidence="4">Putative heme peroxidase</fullName>
    </submittedName>
</protein>
<dbReference type="PANTHER" id="PTHR36843">
    <property type="entry name" value="HEME-DEPENDENT PEROXIDASE YWFI-RELATED"/>
    <property type="match status" value="1"/>
</dbReference>
<dbReference type="GO" id="GO:0004601">
    <property type="term" value="F:peroxidase activity"/>
    <property type="evidence" value="ECO:0007669"/>
    <property type="project" value="UniProtKB-KW"/>
</dbReference>
<sequence>MNAPQRPHGHSAPPLPEPTARLAEGWHSLHMYYRVDAARLAQLDSATRTRGGEELAAALTEREGGPERLQTFVVSGHKADFGMFLLDPDPLKIDAVKQAVRASGLGPALVPTYSFVSITEVSEYVPTAEQYAERLRHEGTSPDDPAYKAKVAAYEQRLPMMNKQRLYPDIPAWPVFCFYPMNKIRDPHANWYDLPFSQRSALMAEHATSGIKFAGKVSQLITASTGFDDYEWGVTLWGRAPEYIKDIVYTMRYDKASARYAEFGPFYLGYSTPIDEILKHLKLKA</sequence>
<gene>
    <name evidence="4" type="ORF">Pan44_33460</name>
</gene>
<dbReference type="InParanoid" id="A0A517SGQ3"/>
<dbReference type="PANTHER" id="PTHR36843:SF1">
    <property type="entry name" value="COPROHEME DECARBOXYLASE"/>
    <property type="match status" value="1"/>
</dbReference>
<keyword evidence="5" id="KW-1185">Reference proteome</keyword>
<name>A0A517SGQ3_9PLAN</name>
<proteinExistence type="predicted"/>
<keyword evidence="4" id="KW-0575">Peroxidase</keyword>
<evidence type="ECO:0000313" key="5">
    <source>
        <dbReference type="Proteomes" id="UP000315700"/>
    </source>
</evidence>
<dbReference type="NCBIfam" id="NF008913">
    <property type="entry name" value="PRK12276.1"/>
    <property type="match status" value="1"/>
</dbReference>
<dbReference type="InterPro" id="IPR011008">
    <property type="entry name" value="Dimeric_a/b-barrel"/>
</dbReference>
<dbReference type="Gene3D" id="3.30.70.1030">
    <property type="entry name" value="Apc35880, domain 1"/>
    <property type="match status" value="2"/>
</dbReference>
<dbReference type="EMBL" id="CP036271">
    <property type="protein sequence ID" value="QDT55303.1"/>
    <property type="molecule type" value="Genomic_DNA"/>
</dbReference>
<dbReference type="GO" id="GO:0046872">
    <property type="term" value="F:metal ion binding"/>
    <property type="evidence" value="ECO:0007669"/>
    <property type="project" value="UniProtKB-KW"/>
</dbReference>
<keyword evidence="4" id="KW-0560">Oxidoreductase</keyword>
<dbReference type="Pfam" id="PF06778">
    <property type="entry name" value="Chlor_dismutase"/>
    <property type="match status" value="1"/>
</dbReference>
<keyword evidence="1" id="KW-0349">Heme</keyword>
<evidence type="ECO:0000256" key="2">
    <source>
        <dbReference type="ARBA" id="ARBA00022723"/>
    </source>
</evidence>
<organism evidence="4 5">
    <name type="scientific">Caulifigura coniformis</name>
    <dbReference type="NCBI Taxonomy" id="2527983"/>
    <lineage>
        <taxon>Bacteria</taxon>
        <taxon>Pseudomonadati</taxon>
        <taxon>Planctomycetota</taxon>
        <taxon>Planctomycetia</taxon>
        <taxon>Planctomycetales</taxon>
        <taxon>Planctomycetaceae</taxon>
        <taxon>Caulifigura</taxon>
    </lineage>
</organism>
<dbReference type="GO" id="GO:0020037">
    <property type="term" value="F:heme binding"/>
    <property type="evidence" value="ECO:0007669"/>
    <property type="project" value="InterPro"/>
</dbReference>
<evidence type="ECO:0000256" key="1">
    <source>
        <dbReference type="ARBA" id="ARBA00022617"/>
    </source>
</evidence>
<accession>A0A517SGQ3</accession>
<reference evidence="4 5" key="1">
    <citation type="submission" date="2019-02" db="EMBL/GenBank/DDBJ databases">
        <title>Deep-cultivation of Planctomycetes and their phenomic and genomic characterization uncovers novel biology.</title>
        <authorList>
            <person name="Wiegand S."/>
            <person name="Jogler M."/>
            <person name="Boedeker C."/>
            <person name="Pinto D."/>
            <person name="Vollmers J."/>
            <person name="Rivas-Marin E."/>
            <person name="Kohn T."/>
            <person name="Peeters S.H."/>
            <person name="Heuer A."/>
            <person name="Rast P."/>
            <person name="Oberbeckmann S."/>
            <person name="Bunk B."/>
            <person name="Jeske O."/>
            <person name="Meyerdierks A."/>
            <person name="Storesund J.E."/>
            <person name="Kallscheuer N."/>
            <person name="Luecker S."/>
            <person name="Lage O.M."/>
            <person name="Pohl T."/>
            <person name="Merkel B.J."/>
            <person name="Hornburger P."/>
            <person name="Mueller R.-W."/>
            <person name="Bruemmer F."/>
            <person name="Labrenz M."/>
            <person name="Spormann A.M."/>
            <person name="Op den Camp H."/>
            <person name="Overmann J."/>
            <person name="Amann R."/>
            <person name="Jetten M.S.M."/>
            <person name="Mascher T."/>
            <person name="Medema M.H."/>
            <person name="Devos D.P."/>
            <person name="Kaster A.-K."/>
            <person name="Ovreas L."/>
            <person name="Rohde M."/>
            <person name="Galperin M.Y."/>
            <person name="Jogler C."/>
        </authorList>
    </citation>
    <scope>NUCLEOTIDE SEQUENCE [LARGE SCALE GENOMIC DNA]</scope>
    <source>
        <strain evidence="4 5">Pan44</strain>
    </source>
</reference>